<feature type="domain" description="AAA+ ATPase" evidence="11">
    <location>
        <begin position="40"/>
        <end position="198"/>
    </location>
</feature>
<dbReference type="Pfam" id="PF00004">
    <property type="entry name" value="AAA"/>
    <property type="match status" value="1"/>
</dbReference>
<dbReference type="CDD" id="cd00009">
    <property type="entry name" value="AAA"/>
    <property type="match status" value="1"/>
</dbReference>
<gene>
    <name evidence="12" type="ORF">CALVIDRAFT_466442</name>
</gene>
<dbReference type="EMBL" id="KV417309">
    <property type="protein sequence ID" value="KZO92559.1"/>
    <property type="molecule type" value="Genomic_DNA"/>
</dbReference>
<evidence type="ECO:0000256" key="1">
    <source>
        <dbReference type="ARBA" id="ARBA00004123"/>
    </source>
</evidence>
<evidence type="ECO:0000259" key="11">
    <source>
        <dbReference type="SMART" id="SM00382"/>
    </source>
</evidence>
<keyword evidence="8 10" id="KW-0238">DNA-binding</keyword>
<dbReference type="InterPro" id="IPR027417">
    <property type="entry name" value="P-loop_NTPase"/>
</dbReference>
<name>A0A167IE76_CALVF</name>
<dbReference type="InterPro" id="IPR050311">
    <property type="entry name" value="ORC1/CDC6"/>
</dbReference>
<evidence type="ECO:0000256" key="7">
    <source>
        <dbReference type="ARBA" id="ARBA00022842"/>
    </source>
</evidence>
<evidence type="ECO:0000256" key="9">
    <source>
        <dbReference type="ARBA" id="ARBA00023242"/>
    </source>
</evidence>
<feature type="non-terminal residue" evidence="12">
    <location>
        <position position="1"/>
    </location>
</feature>
<dbReference type="InterPro" id="IPR003959">
    <property type="entry name" value="ATPase_AAA_core"/>
</dbReference>
<dbReference type="PANTHER" id="PTHR10763">
    <property type="entry name" value="CELL DIVISION CONTROL PROTEIN 6-RELATED"/>
    <property type="match status" value="1"/>
</dbReference>
<dbReference type="Gene3D" id="3.40.50.300">
    <property type="entry name" value="P-loop containing nucleotide triphosphate hydrolases"/>
    <property type="match status" value="1"/>
</dbReference>
<dbReference type="Pfam" id="PF22606">
    <property type="entry name" value="Cdc6-ORC-like_ATPase_lid"/>
    <property type="match status" value="1"/>
</dbReference>
<evidence type="ECO:0000256" key="5">
    <source>
        <dbReference type="ARBA" id="ARBA00022741"/>
    </source>
</evidence>
<evidence type="ECO:0000313" key="12">
    <source>
        <dbReference type="EMBL" id="KZO92559.1"/>
    </source>
</evidence>
<dbReference type="GO" id="GO:0006270">
    <property type="term" value="P:DNA replication initiation"/>
    <property type="evidence" value="ECO:0007669"/>
    <property type="project" value="TreeGrafter"/>
</dbReference>
<comment type="similarity">
    <text evidence="2 10">Belongs to the ORC1 family.</text>
</comment>
<evidence type="ECO:0000256" key="8">
    <source>
        <dbReference type="ARBA" id="ARBA00023125"/>
    </source>
</evidence>
<dbReference type="GO" id="GO:0033314">
    <property type="term" value="P:mitotic DNA replication checkpoint signaling"/>
    <property type="evidence" value="ECO:0007669"/>
    <property type="project" value="TreeGrafter"/>
</dbReference>
<reference evidence="12 13" key="1">
    <citation type="journal article" date="2016" name="Mol. Biol. Evol.">
        <title>Comparative Genomics of Early-Diverging Mushroom-Forming Fungi Provides Insights into the Origins of Lignocellulose Decay Capabilities.</title>
        <authorList>
            <person name="Nagy L.G."/>
            <person name="Riley R."/>
            <person name="Tritt A."/>
            <person name="Adam C."/>
            <person name="Daum C."/>
            <person name="Floudas D."/>
            <person name="Sun H."/>
            <person name="Yadav J.S."/>
            <person name="Pangilinan J."/>
            <person name="Larsson K.H."/>
            <person name="Matsuura K."/>
            <person name="Barry K."/>
            <person name="Labutti K."/>
            <person name="Kuo R."/>
            <person name="Ohm R.A."/>
            <person name="Bhattacharya S.S."/>
            <person name="Shirouzu T."/>
            <person name="Yoshinaga Y."/>
            <person name="Martin F.M."/>
            <person name="Grigoriev I.V."/>
            <person name="Hibbett D.S."/>
        </authorList>
    </citation>
    <scope>NUCLEOTIDE SEQUENCE [LARGE SCALE GENOMIC DNA]</scope>
    <source>
        <strain evidence="12 13">TUFC12733</strain>
    </source>
</reference>
<dbReference type="GO" id="GO:0016887">
    <property type="term" value="F:ATP hydrolysis activity"/>
    <property type="evidence" value="ECO:0007669"/>
    <property type="project" value="InterPro"/>
</dbReference>
<keyword evidence="4" id="KW-0479">Metal-binding</keyword>
<dbReference type="GO" id="GO:0005664">
    <property type="term" value="C:nuclear origin of replication recognition complex"/>
    <property type="evidence" value="ECO:0007669"/>
    <property type="project" value="TreeGrafter"/>
</dbReference>
<sequence>PYLRALATLHVSATPDDLPCRDEEFERVLGKVEGLLEEGEGGCIYVSGVPGTGKTATVHAVVRTLHARAQASEIPPFTFLEVNGLKLTDAREAYAELWRVVSGDDMDKRVSPGEALRRLVAYFERSGRRGPEAGCFVVLMDELDQLITTKQDVVYNFFNWPTLPGSRLVVIAVANTMDLPERVMAGKVRSRLGMERINFAPYTRDQLKEIVNSRLRGGNVPPEKIMHADAIQIAAMRVAGVSGDARRILDISR</sequence>
<keyword evidence="3 10" id="KW-0235">DNA replication</keyword>
<accession>A0A167IE76</accession>
<dbReference type="InterPro" id="IPR003593">
    <property type="entry name" value="AAA+_ATPase"/>
</dbReference>
<dbReference type="SMART" id="SM00382">
    <property type="entry name" value="AAA"/>
    <property type="match status" value="1"/>
</dbReference>
<comment type="subcellular location">
    <subcellularLocation>
        <location evidence="1 10">Nucleus</location>
    </subcellularLocation>
</comment>
<evidence type="ECO:0000256" key="3">
    <source>
        <dbReference type="ARBA" id="ARBA00022705"/>
    </source>
</evidence>
<comment type="subunit">
    <text evidence="10">ORC is composed of six subunits.</text>
</comment>
<keyword evidence="6 10" id="KW-0067">ATP-binding</keyword>
<evidence type="ECO:0000256" key="10">
    <source>
        <dbReference type="RuleBase" id="RU365058"/>
    </source>
</evidence>
<keyword evidence="9 10" id="KW-0539">Nucleus</keyword>
<comment type="function">
    <text evidence="10">Component of the origin recognition complex (ORC) that binds origins of replication. DNA-binding is ATP-dependent, however specific DNA sequences that define origins of replication have not been identified so far. ORC is required to assemble the pre-replication complex necessary to initiate DNA replication.</text>
</comment>
<dbReference type="PANTHER" id="PTHR10763:SF23">
    <property type="entry name" value="ORIGIN RECOGNITION COMPLEX SUBUNIT 1"/>
    <property type="match status" value="1"/>
</dbReference>
<dbReference type="GO" id="GO:0005524">
    <property type="term" value="F:ATP binding"/>
    <property type="evidence" value="ECO:0007669"/>
    <property type="project" value="UniProtKB-KW"/>
</dbReference>
<feature type="non-terminal residue" evidence="12">
    <location>
        <position position="253"/>
    </location>
</feature>
<dbReference type="OrthoDB" id="1926878at2759"/>
<dbReference type="FunFam" id="3.40.50.300:FF:000199">
    <property type="entry name" value="Origin recognition complex subunit 1"/>
    <property type="match status" value="1"/>
</dbReference>
<evidence type="ECO:0000256" key="2">
    <source>
        <dbReference type="ARBA" id="ARBA00008398"/>
    </source>
</evidence>
<protein>
    <recommendedName>
        <fullName evidence="10">Origin recognition complex subunit 1</fullName>
    </recommendedName>
</protein>
<dbReference type="Proteomes" id="UP000076738">
    <property type="component" value="Unassembled WGS sequence"/>
</dbReference>
<dbReference type="GO" id="GO:0003688">
    <property type="term" value="F:DNA replication origin binding"/>
    <property type="evidence" value="ECO:0007669"/>
    <property type="project" value="TreeGrafter"/>
</dbReference>
<dbReference type="STRING" id="1330018.A0A167IE76"/>
<evidence type="ECO:0000256" key="6">
    <source>
        <dbReference type="ARBA" id="ARBA00022840"/>
    </source>
</evidence>
<keyword evidence="5 10" id="KW-0547">Nucleotide-binding</keyword>
<dbReference type="SUPFAM" id="SSF52540">
    <property type="entry name" value="P-loop containing nucleoside triphosphate hydrolases"/>
    <property type="match status" value="1"/>
</dbReference>
<dbReference type="InterPro" id="IPR054425">
    <property type="entry name" value="Cdc6_ORC1-like_ATPase_lid"/>
</dbReference>
<dbReference type="GO" id="GO:0046872">
    <property type="term" value="F:metal ion binding"/>
    <property type="evidence" value="ECO:0007669"/>
    <property type="project" value="UniProtKB-KW"/>
</dbReference>
<keyword evidence="13" id="KW-1185">Reference proteome</keyword>
<organism evidence="12 13">
    <name type="scientific">Calocera viscosa (strain TUFC12733)</name>
    <dbReference type="NCBI Taxonomy" id="1330018"/>
    <lineage>
        <taxon>Eukaryota</taxon>
        <taxon>Fungi</taxon>
        <taxon>Dikarya</taxon>
        <taxon>Basidiomycota</taxon>
        <taxon>Agaricomycotina</taxon>
        <taxon>Dacrymycetes</taxon>
        <taxon>Dacrymycetales</taxon>
        <taxon>Dacrymycetaceae</taxon>
        <taxon>Calocera</taxon>
    </lineage>
</organism>
<keyword evidence="12" id="KW-0378">Hydrolase</keyword>
<evidence type="ECO:0000256" key="4">
    <source>
        <dbReference type="ARBA" id="ARBA00022723"/>
    </source>
</evidence>
<proteinExistence type="inferred from homology"/>
<dbReference type="AlphaFoldDB" id="A0A167IE76"/>
<evidence type="ECO:0000313" key="13">
    <source>
        <dbReference type="Proteomes" id="UP000076738"/>
    </source>
</evidence>
<keyword evidence="7" id="KW-0460">Magnesium</keyword>
<dbReference type="Gene3D" id="1.10.8.60">
    <property type="match status" value="1"/>
</dbReference>